<keyword evidence="1" id="KW-0472">Membrane</keyword>
<evidence type="ECO:0000256" key="1">
    <source>
        <dbReference type="SAM" id="Phobius"/>
    </source>
</evidence>
<dbReference type="InterPro" id="IPR027853">
    <property type="entry name" value="DUF4492"/>
</dbReference>
<comment type="caution">
    <text evidence="2">The sequence shown here is derived from an EMBL/GenBank/DDBJ whole genome shotgun (WGS) entry which is preliminary data.</text>
</comment>
<name>A0ABR4YLE5_9BACT</name>
<proteinExistence type="predicted"/>
<keyword evidence="1" id="KW-0812">Transmembrane</keyword>
<reference evidence="2 3" key="1">
    <citation type="submission" date="2014-09" db="EMBL/GenBank/DDBJ databases">
        <title>Alistipes sp. 627, sp. nov., a novel member of the family Rikenellaceae isolated from human faeces.</title>
        <authorList>
            <person name="Shkoporov A.N."/>
            <person name="Chaplin A.V."/>
            <person name="Motuzova O.V."/>
            <person name="Kafarskaia L.I."/>
            <person name="Khokhlova E.V."/>
            <person name="Efimov B.A."/>
        </authorList>
    </citation>
    <scope>NUCLEOTIDE SEQUENCE [LARGE SCALE GENOMIC DNA]</scope>
    <source>
        <strain evidence="2 3">627</strain>
    </source>
</reference>
<feature type="transmembrane region" description="Helical" evidence="1">
    <location>
        <begin position="21"/>
        <end position="41"/>
    </location>
</feature>
<protein>
    <submittedName>
        <fullName evidence="2">Membrane protein</fullName>
    </submittedName>
</protein>
<keyword evidence="3" id="KW-1185">Reference proteome</keyword>
<sequence>MAKSFPGLVRDGFRSMPLGRTLWFVVLLKLFIMFAVLRAFFFPNFLNSNFDTEREKSVYVGNELVERGR</sequence>
<dbReference type="EMBL" id="JRGF01000001">
    <property type="protein sequence ID" value="KHE42957.1"/>
    <property type="molecule type" value="Genomic_DNA"/>
</dbReference>
<evidence type="ECO:0000313" key="2">
    <source>
        <dbReference type="EMBL" id="KHE42957.1"/>
    </source>
</evidence>
<keyword evidence="1" id="KW-1133">Transmembrane helix</keyword>
<dbReference type="Proteomes" id="UP000030889">
    <property type="component" value="Unassembled WGS sequence"/>
</dbReference>
<evidence type="ECO:0000313" key="3">
    <source>
        <dbReference type="Proteomes" id="UP000030889"/>
    </source>
</evidence>
<dbReference type="Pfam" id="PF14899">
    <property type="entry name" value="DUF4492"/>
    <property type="match status" value="1"/>
</dbReference>
<gene>
    <name evidence="2" type="ORF">LG35_00350</name>
</gene>
<organism evidence="2 3">
    <name type="scientific">Alistipes inops</name>
    <dbReference type="NCBI Taxonomy" id="1501391"/>
    <lineage>
        <taxon>Bacteria</taxon>
        <taxon>Pseudomonadati</taxon>
        <taxon>Bacteroidota</taxon>
        <taxon>Bacteroidia</taxon>
        <taxon>Bacteroidales</taxon>
        <taxon>Rikenellaceae</taxon>
        <taxon>Alistipes</taxon>
    </lineage>
</organism>
<accession>A0ABR4YLE5</accession>